<name>A0ABT2QJ10_9EURY</name>
<comment type="caution">
    <text evidence="3">The sequence shown here is derived from an EMBL/GenBank/DDBJ whole genome shotgun (WGS) entry which is preliminary data.</text>
</comment>
<organism evidence="3 4">
    <name type="scientific">Natronoglomus mannanivorans</name>
    <dbReference type="NCBI Taxonomy" id="2979990"/>
    <lineage>
        <taxon>Archaea</taxon>
        <taxon>Methanobacteriati</taxon>
        <taxon>Methanobacteriota</taxon>
        <taxon>Stenosarchaea group</taxon>
        <taxon>Halobacteria</taxon>
        <taxon>Halobacteriales</taxon>
        <taxon>Natrialbaceae</taxon>
        <taxon>Natronoglomus</taxon>
    </lineage>
</organism>
<dbReference type="RefSeq" id="WP_338008816.1">
    <property type="nucleotide sequence ID" value="NZ_JAOPKB010000014.1"/>
</dbReference>
<evidence type="ECO:0000256" key="1">
    <source>
        <dbReference type="SAM" id="MobiDB-lite"/>
    </source>
</evidence>
<dbReference type="Pfam" id="PF14258">
    <property type="entry name" value="DUF4350"/>
    <property type="match status" value="1"/>
</dbReference>
<dbReference type="EMBL" id="JAOPKB010000014">
    <property type="protein sequence ID" value="MCU4974920.1"/>
    <property type="molecule type" value="Genomic_DNA"/>
</dbReference>
<dbReference type="InterPro" id="IPR025646">
    <property type="entry name" value="DUF4350"/>
</dbReference>
<dbReference type="Proteomes" id="UP001320972">
    <property type="component" value="Unassembled WGS sequence"/>
</dbReference>
<accession>A0ABT2QJ10</accession>
<feature type="compositionally biased region" description="Basic and acidic residues" evidence="1">
    <location>
        <begin position="357"/>
        <end position="369"/>
    </location>
</feature>
<evidence type="ECO:0000259" key="2">
    <source>
        <dbReference type="Pfam" id="PF14258"/>
    </source>
</evidence>
<evidence type="ECO:0000313" key="4">
    <source>
        <dbReference type="Proteomes" id="UP001320972"/>
    </source>
</evidence>
<keyword evidence="4" id="KW-1185">Reference proteome</keyword>
<evidence type="ECO:0000313" key="3">
    <source>
        <dbReference type="EMBL" id="MCU4974920.1"/>
    </source>
</evidence>
<protein>
    <submittedName>
        <fullName evidence="3">DUF4350 domain-containing protein</fullName>
    </submittedName>
</protein>
<feature type="domain" description="DUF4350" evidence="2">
    <location>
        <begin position="44"/>
        <end position="255"/>
    </location>
</feature>
<reference evidence="3 4" key="1">
    <citation type="submission" date="2022-09" db="EMBL/GenBank/DDBJ databases">
        <title>Enrichment on poylsaccharides allowed isolation of novel metabolic and taxonomic groups of Haloarchaea.</title>
        <authorList>
            <person name="Sorokin D.Y."/>
            <person name="Elcheninov A.G."/>
            <person name="Khizhniak T.V."/>
            <person name="Kolganova T.V."/>
            <person name="Kublanov I.V."/>
        </authorList>
    </citation>
    <scope>NUCLEOTIDE SEQUENCE [LARGE SCALE GENOMIC DNA]</scope>
    <source>
        <strain evidence="3 4">AArc-m2/3/4</strain>
    </source>
</reference>
<proteinExistence type="predicted"/>
<feature type="compositionally biased region" description="Basic and acidic residues" evidence="1">
    <location>
        <begin position="376"/>
        <end position="385"/>
    </location>
</feature>
<sequence>MKWEGGILEGFGLDWPQAVALALGVVLVLALGVGAATSATDFGPYNPSWDGTSDLREELTADDEIDGTLIQDTSRYETAQANETVAFVVAPESTYEGEDRERVADFVDRGGTLVVLENFGEPGNDLLEGVGAQARVDGQLLRDTTEYAESTRMPIATSTGDHRLSNVFEQLTLNYASAIDPGTEAGDVTILARTSNHSYLGAADTDLEEAEDLRSYPVASIESVGNGTVVAVSDPSITVNAMYGEPDNGVFIRALYADAETVFLDYSHGDGIPPLVGAVLAFRGAPFAQLLVLASIIVACGLVSTGRLRPRAVVDRIRDRSSERPDTDTPTLSRADRIAFVEERYPEWDADRVERVVETQSRSRSDGQSKRPQRLNRTETEYQHE</sequence>
<gene>
    <name evidence="3" type="ORF">OB955_19555</name>
</gene>
<feature type="region of interest" description="Disordered" evidence="1">
    <location>
        <begin position="357"/>
        <end position="385"/>
    </location>
</feature>